<dbReference type="STRING" id="3476.A0A2P5B2J2"/>
<dbReference type="InterPro" id="IPR023213">
    <property type="entry name" value="CAT-like_dom_sf"/>
</dbReference>
<sequence>MVRFVSTSIVTPESSGHDHKEFSRRIDLGPLDLQLLLADHIQKGIFLHKPTTTTSSSSLNNTNLLVQHLKAALSQTLDILRLAETENHYNTTSFSIDCNGAGALFVHAAFDGVTVADILDPIVVPDDVVYSFFSMNGVLNYEGAVSRSPLVAVQITELVDGVFVGCSMNHCVCDGTFFWHLFNTWSEISRGGGFNDGVSSPHFVFGRDYVENIVSHPSRSHTLP</sequence>
<dbReference type="PANTHER" id="PTHR31896">
    <property type="entry name" value="FAMILY REGULATORY PROTEIN, PUTATIVE (AFU_ORTHOLOGUE AFUA_3G14730)-RELATED"/>
    <property type="match status" value="1"/>
</dbReference>
<keyword evidence="1 2" id="KW-0808">Transferase</keyword>
<comment type="caution">
    <text evidence="2">The sequence shown here is derived from an EMBL/GenBank/DDBJ whole genome shotgun (WGS) entry which is preliminary data.</text>
</comment>
<evidence type="ECO:0000313" key="2">
    <source>
        <dbReference type="EMBL" id="PON42991.1"/>
    </source>
</evidence>
<organism evidence="2 3">
    <name type="scientific">Parasponia andersonii</name>
    <name type="common">Sponia andersonii</name>
    <dbReference type="NCBI Taxonomy" id="3476"/>
    <lineage>
        <taxon>Eukaryota</taxon>
        <taxon>Viridiplantae</taxon>
        <taxon>Streptophyta</taxon>
        <taxon>Embryophyta</taxon>
        <taxon>Tracheophyta</taxon>
        <taxon>Spermatophyta</taxon>
        <taxon>Magnoliopsida</taxon>
        <taxon>eudicotyledons</taxon>
        <taxon>Gunneridae</taxon>
        <taxon>Pentapetalae</taxon>
        <taxon>rosids</taxon>
        <taxon>fabids</taxon>
        <taxon>Rosales</taxon>
        <taxon>Cannabaceae</taxon>
        <taxon>Parasponia</taxon>
    </lineage>
</organism>
<reference evidence="3" key="1">
    <citation type="submission" date="2016-06" db="EMBL/GenBank/DDBJ databases">
        <title>Parallel loss of symbiosis genes in relatives of nitrogen-fixing non-legume Parasponia.</title>
        <authorList>
            <person name="Van Velzen R."/>
            <person name="Holmer R."/>
            <person name="Bu F."/>
            <person name="Rutten L."/>
            <person name="Van Zeijl A."/>
            <person name="Liu W."/>
            <person name="Santuari L."/>
            <person name="Cao Q."/>
            <person name="Sharma T."/>
            <person name="Shen D."/>
            <person name="Roswanjaya Y."/>
            <person name="Wardhani T."/>
            <person name="Kalhor M.S."/>
            <person name="Jansen J."/>
            <person name="Van den Hoogen J."/>
            <person name="Gungor B."/>
            <person name="Hartog M."/>
            <person name="Hontelez J."/>
            <person name="Verver J."/>
            <person name="Yang W.-C."/>
            <person name="Schijlen E."/>
            <person name="Repin R."/>
            <person name="Schilthuizen M."/>
            <person name="Schranz E."/>
            <person name="Heidstra R."/>
            <person name="Miyata K."/>
            <person name="Fedorova E."/>
            <person name="Kohlen W."/>
            <person name="Bisseling T."/>
            <person name="Smit S."/>
            <person name="Geurts R."/>
        </authorList>
    </citation>
    <scope>NUCLEOTIDE SEQUENCE [LARGE SCALE GENOMIC DNA]</scope>
    <source>
        <strain evidence="3">cv. WU1-14</strain>
    </source>
</reference>
<proteinExistence type="predicted"/>
<dbReference type="AlphaFoldDB" id="A0A2P5B2J2"/>
<dbReference type="Proteomes" id="UP000237105">
    <property type="component" value="Unassembled WGS sequence"/>
</dbReference>
<protein>
    <submittedName>
        <fullName evidence="2">Transferase</fullName>
    </submittedName>
</protein>
<keyword evidence="3" id="KW-1185">Reference proteome</keyword>
<name>A0A2P5B2J2_PARAD</name>
<dbReference type="Gene3D" id="3.30.559.10">
    <property type="entry name" value="Chloramphenicol acetyltransferase-like domain"/>
    <property type="match status" value="1"/>
</dbReference>
<dbReference type="GO" id="GO:0016740">
    <property type="term" value="F:transferase activity"/>
    <property type="evidence" value="ECO:0007669"/>
    <property type="project" value="UniProtKB-KW"/>
</dbReference>
<dbReference type="OrthoDB" id="1918628at2759"/>
<dbReference type="EMBL" id="JXTB01000379">
    <property type="protein sequence ID" value="PON42991.1"/>
    <property type="molecule type" value="Genomic_DNA"/>
</dbReference>
<dbReference type="Pfam" id="PF02458">
    <property type="entry name" value="Transferase"/>
    <property type="match status" value="1"/>
</dbReference>
<evidence type="ECO:0000313" key="3">
    <source>
        <dbReference type="Proteomes" id="UP000237105"/>
    </source>
</evidence>
<gene>
    <name evidence="2" type="ORF">PanWU01x14_277630</name>
</gene>
<dbReference type="InterPro" id="IPR051283">
    <property type="entry name" value="Sec_Metabolite_Acyltrans"/>
</dbReference>
<accession>A0A2P5B2J2</accession>
<dbReference type="PANTHER" id="PTHR31896:SF39">
    <property type="entry name" value="PROTEIN ENHANCED PSEUDOMONAS SUSCEPTIBILITY 1-LIKE"/>
    <property type="match status" value="1"/>
</dbReference>
<evidence type="ECO:0000256" key="1">
    <source>
        <dbReference type="ARBA" id="ARBA00022679"/>
    </source>
</evidence>